<name>W9SKM5_9ROSA</name>
<evidence type="ECO:0000313" key="2">
    <source>
        <dbReference type="EMBL" id="EXC33096.1"/>
    </source>
</evidence>
<proteinExistence type="predicted"/>
<organism evidence="2 3">
    <name type="scientific">Morus notabilis</name>
    <dbReference type="NCBI Taxonomy" id="981085"/>
    <lineage>
        <taxon>Eukaryota</taxon>
        <taxon>Viridiplantae</taxon>
        <taxon>Streptophyta</taxon>
        <taxon>Embryophyta</taxon>
        <taxon>Tracheophyta</taxon>
        <taxon>Spermatophyta</taxon>
        <taxon>Magnoliopsida</taxon>
        <taxon>eudicotyledons</taxon>
        <taxon>Gunneridae</taxon>
        <taxon>Pentapetalae</taxon>
        <taxon>rosids</taxon>
        <taxon>fabids</taxon>
        <taxon>Rosales</taxon>
        <taxon>Moraceae</taxon>
        <taxon>Moreae</taxon>
        <taxon>Morus</taxon>
    </lineage>
</organism>
<dbReference type="AlphaFoldDB" id="W9SKM5"/>
<feature type="compositionally biased region" description="Basic and acidic residues" evidence="1">
    <location>
        <begin position="111"/>
        <end position="142"/>
    </location>
</feature>
<sequence>MAIELCRQPSVDLSVAYQCPISNDNKKLIEENLSDDHRTHYISRVSTDVAKSGKEELSVKNIDEYQDSQDPKLVTEIGTNGSKRKLVTKATRAEKKPCESSGRNKATMLSKIREDEGLMRSKLESTKRRLHDSYQAEDKKRKLIKVLDPKDLPNQVSSRNRHRYKIRY</sequence>
<evidence type="ECO:0000256" key="1">
    <source>
        <dbReference type="SAM" id="MobiDB-lite"/>
    </source>
</evidence>
<evidence type="ECO:0000313" key="3">
    <source>
        <dbReference type="Proteomes" id="UP000030645"/>
    </source>
</evidence>
<dbReference type="Proteomes" id="UP000030645">
    <property type="component" value="Unassembled WGS sequence"/>
</dbReference>
<keyword evidence="3" id="KW-1185">Reference proteome</keyword>
<accession>W9SKM5</accession>
<gene>
    <name evidence="2" type="ORF">L484_014975</name>
</gene>
<dbReference type="EMBL" id="KE346319">
    <property type="protein sequence ID" value="EXC33096.1"/>
    <property type="molecule type" value="Genomic_DNA"/>
</dbReference>
<protein>
    <submittedName>
        <fullName evidence="2">Uncharacterized protein</fullName>
    </submittedName>
</protein>
<feature type="region of interest" description="Disordered" evidence="1">
    <location>
        <begin position="87"/>
        <end position="142"/>
    </location>
</feature>
<reference evidence="3" key="1">
    <citation type="submission" date="2013-01" db="EMBL/GenBank/DDBJ databases">
        <title>Draft Genome Sequence of a Mulberry Tree, Morus notabilis C.K. Schneid.</title>
        <authorList>
            <person name="He N."/>
            <person name="Zhao S."/>
        </authorList>
    </citation>
    <scope>NUCLEOTIDE SEQUENCE</scope>
</reference>